<protein>
    <submittedName>
        <fullName evidence="8">Acyl-CoA dehydrogenase, type 2 domain-containing protein</fullName>
    </submittedName>
</protein>
<dbReference type="PANTHER" id="PTHR43884">
    <property type="entry name" value="ACYL-COA DEHYDROGENASE"/>
    <property type="match status" value="1"/>
</dbReference>
<keyword evidence="3 5" id="KW-0285">Flavoprotein</keyword>
<dbReference type="HOGENOM" id="CLU_018204_10_0_11"/>
<dbReference type="GO" id="GO:0050660">
    <property type="term" value="F:flavin adenine dinucleotide binding"/>
    <property type="evidence" value="ECO:0007669"/>
    <property type="project" value="InterPro"/>
</dbReference>
<dbReference type="SUPFAM" id="SSF56645">
    <property type="entry name" value="Acyl-CoA dehydrogenase NM domain-like"/>
    <property type="match status" value="1"/>
</dbReference>
<dbReference type="STRING" id="1404245.CGLY_03610"/>
<dbReference type="InterPro" id="IPR046373">
    <property type="entry name" value="Acyl-CoA_Oxase/DH_mid-dom_sf"/>
</dbReference>
<dbReference type="GO" id="GO:0008470">
    <property type="term" value="F:3-methylbutanoyl-CoA dehydrogenase activity"/>
    <property type="evidence" value="ECO:0007669"/>
    <property type="project" value="TreeGrafter"/>
</dbReference>
<reference evidence="8 9" key="1">
    <citation type="journal article" date="2015" name="Int. J. Syst. Evol. Microbiol.">
        <title>Revisiting Corynebacterium glyciniphilum (ex Kubota et al., 1972) sp. nov., nom. rev., isolated from putrefied banana.</title>
        <authorList>
            <person name="Al-Dilaimi A."/>
            <person name="Bednarz H."/>
            <person name="Lomker A."/>
            <person name="Niehaus K."/>
            <person name="Kalinowski J."/>
            <person name="Ruckert C."/>
        </authorList>
    </citation>
    <scope>NUCLEOTIDE SEQUENCE [LARGE SCALE GENOMIC DNA]</scope>
    <source>
        <strain evidence="8">AJ 3170</strain>
    </source>
</reference>
<dbReference type="InterPro" id="IPR006091">
    <property type="entry name" value="Acyl-CoA_Oxase/DH_mid-dom"/>
</dbReference>
<evidence type="ECO:0000259" key="6">
    <source>
        <dbReference type="Pfam" id="PF00441"/>
    </source>
</evidence>
<organism evidence="8 9">
    <name type="scientific">Corynebacterium glyciniphilum AJ 3170</name>
    <dbReference type="NCBI Taxonomy" id="1404245"/>
    <lineage>
        <taxon>Bacteria</taxon>
        <taxon>Bacillati</taxon>
        <taxon>Actinomycetota</taxon>
        <taxon>Actinomycetes</taxon>
        <taxon>Mycobacteriales</taxon>
        <taxon>Corynebacteriaceae</taxon>
        <taxon>Corynebacterium</taxon>
    </lineage>
</organism>
<evidence type="ECO:0000313" key="9">
    <source>
        <dbReference type="Proteomes" id="UP000023703"/>
    </source>
</evidence>
<dbReference type="AlphaFoldDB" id="X5E6V3"/>
<feature type="domain" description="Acyl-CoA oxidase/dehydrogenase middle" evidence="7">
    <location>
        <begin position="111"/>
        <end position="178"/>
    </location>
</feature>
<comment type="cofactor">
    <cofactor evidence="1 5">
        <name>FAD</name>
        <dbReference type="ChEBI" id="CHEBI:57692"/>
    </cofactor>
</comment>
<dbReference type="Gene3D" id="2.40.110.10">
    <property type="entry name" value="Butyryl-CoA Dehydrogenase, subunit A, domain 2"/>
    <property type="match status" value="1"/>
</dbReference>
<keyword evidence="5" id="KW-0560">Oxidoreductase</keyword>
<dbReference type="KEGG" id="cgy:CGLY_03610"/>
<evidence type="ECO:0000256" key="3">
    <source>
        <dbReference type="ARBA" id="ARBA00022630"/>
    </source>
</evidence>
<proteinExistence type="inferred from homology"/>
<evidence type="ECO:0000256" key="1">
    <source>
        <dbReference type="ARBA" id="ARBA00001974"/>
    </source>
</evidence>
<dbReference type="PIRSF" id="PIRSF016578">
    <property type="entry name" value="HsaA"/>
    <property type="match status" value="1"/>
</dbReference>
<dbReference type="Gene3D" id="1.10.540.10">
    <property type="entry name" value="Acyl-CoA dehydrogenase/oxidase, N-terminal domain"/>
    <property type="match status" value="1"/>
</dbReference>
<dbReference type="Pfam" id="PF00441">
    <property type="entry name" value="Acyl-CoA_dh_1"/>
    <property type="match status" value="1"/>
</dbReference>
<evidence type="ECO:0000256" key="2">
    <source>
        <dbReference type="ARBA" id="ARBA00009347"/>
    </source>
</evidence>
<evidence type="ECO:0000313" key="8">
    <source>
        <dbReference type="EMBL" id="AHW63170.1"/>
    </source>
</evidence>
<dbReference type="Pfam" id="PF02770">
    <property type="entry name" value="Acyl-CoA_dh_M"/>
    <property type="match status" value="1"/>
</dbReference>
<dbReference type="GO" id="GO:0006552">
    <property type="term" value="P:L-leucine catabolic process"/>
    <property type="evidence" value="ECO:0007669"/>
    <property type="project" value="TreeGrafter"/>
</dbReference>
<evidence type="ECO:0000256" key="4">
    <source>
        <dbReference type="ARBA" id="ARBA00022827"/>
    </source>
</evidence>
<sequence length="353" mass="37085">MSGTGRNEADRAGAVRDAVERLRRSGLLAATVPSRLGGPEFPASVIAEVFRILASGDGSLGQIAQSHMTFSRWLFTGSHPHDEERWADLLLDGVLIANAQAESAPVILENNRLNGRKVFCTGSAYADVLAVTARRPGEDDQSLVVFLPVDTPGVTILDDWAALGQEFTTSGTVILQDVEVHAGDVRSMSVSMSSPLTPPAYGAFAQLLHTAIDVGISGAALDAALEIAHSSDPDLLTAYVAGDLVAQQFAAEAVLEKAGRSVDAVWSGDVPGTAASLDVAAAKATTSALTVDLASRIFELTGTAGATGAHGQTLARHWRDLRTHTLHDRRREKLTVIGRAALSGDDPDPGRRL</sequence>
<dbReference type="InterPro" id="IPR036250">
    <property type="entry name" value="AcylCo_DH-like_C"/>
</dbReference>
<gene>
    <name evidence="8" type="ORF">CGLY_03610</name>
</gene>
<dbReference type="PANTHER" id="PTHR43884:SF12">
    <property type="entry name" value="ISOVALERYL-COA DEHYDROGENASE, MITOCHONDRIAL-RELATED"/>
    <property type="match status" value="1"/>
</dbReference>
<dbReference type="eggNOG" id="COG1960">
    <property type="taxonomic scope" value="Bacteria"/>
</dbReference>
<keyword evidence="4 5" id="KW-0274">FAD</keyword>
<comment type="similarity">
    <text evidence="2 5">Belongs to the acyl-CoA dehydrogenase family.</text>
</comment>
<accession>X5E6V3</accession>
<dbReference type="InterPro" id="IPR009075">
    <property type="entry name" value="AcylCo_DH/oxidase_C"/>
</dbReference>
<feature type="domain" description="Acyl-CoA dehydrogenase/oxidase C-terminal" evidence="6">
    <location>
        <begin position="208"/>
        <end position="325"/>
    </location>
</feature>
<dbReference type="InterPro" id="IPR037069">
    <property type="entry name" value="AcylCoA_DH/ox_N_sf"/>
</dbReference>
<evidence type="ECO:0000256" key="5">
    <source>
        <dbReference type="RuleBase" id="RU362125"/>
    </source>
</evidence>
<dbReference type="Proteomes" id="UP000023703">
    <property type="component" value="Chromosome"/>
</dbReference>
<dbReference type="EMBL" id="CP006842">
    <property type="protein sequence ID" value="AHW63170.1"/>
    <property type="molecule type" value="Genomic_DNA"/>
</dbReference>
<keyword evidence="9" id="KW-1185">Reference proteome</keyword>
<dbReference type="OrthoDB" id="571684at2"/>
<dbReference type="Gene3D" id="1.20.140.10">
    <property type="entry name" value="Butyryl-CoA Dehydrogenase, subunit A, domain 3"/>
    <property type="match status" value="1"/>
</dbReference>
<dbReference type="InterPro" id="IPR009100">
    <property type="entry name" value="AcylCoA_DH/oxidase_NM_dom_sf"/>
</dbReference>
<dbReference type="RefSeq" id="WP_038546325.1">
    <property type="nucleotide sequence ID" value="NZ_CP006842.1"/>
</dbReference>
<name>X5E6V3_9CORY</name>
<dbReference type="SUPFAM" id="SSF47203">
    <property type="entry name" value="Acyl-CoA dehydrogenase C-terminal domain-like"/>
    <property type="match status" value="1"/>
</dbReference>
<evidence type="ECO:0000259" key="7">
    <source>
        <dbReference type="Pfam" id="PF02770"/>
    </source>
</evidence>